<evidence type="ECO:0000256" key="4">
    <source>
        <dbReference type="ARBA" id="ARBA00022833"/>
    </source>
</evidence>
<accession>A0A2R4WL22</accession>
<dbReference type="GO" id="GO:0043720">
    <property type="term" value="F:3-keto-5-aminohexanoate cleavage activity"/>
    <property type="evidence" value="ECO:0007669"/>
    <property type="project" value="InterPro"/>
</dbReference>
<evidence type="ECO:0000313" key="6">
    <source>
        <dbReference type="Proteomes" id="UP000244755"/>
    </source>
</evidence>
<sequence>MAEIWIEAALNGPWGRERQPGIPITVDEVVADGLAAAAEGAAIVHVHAYDPETGRQNDAWETYARIIEGIRAKADVIVYPTIPLAGSDYAASAAKRYAHTEELARRGLIEWAVCDPGSTTFLRYDEASAEESGFLYQNPMADIREGLRIARTHRIRPGYAIYEPGFTRLGAALAALEPRPPVPVYRFMFSDEFAWGFPPRPAYLAAHLALLAECAPGAPWMVAGLGVDILPLVPAAVTRCGHVRVGLEDAPWGSRRGNRDWVAAARQAIEAAGGQVVGAEAVRRDLALRDGEASPPGSQR</sequence>
<dbReference type="InterPro" id="IPR008567">
    <property type="entry name" value="BKACE"/>
</dbReference>
<dbReference type="GO" id="GO:0046872">
    <property type="term" value="F:metal ion binding"/>
    <property type="evidence" value="ECO:0007669"/>
    <property type="project" value="UniProtKB-KW"/>
</dbReference>
<keyword evidence="3" id="KW-0479">Metal-binding</keyword>
<evidence type="ECO:0000256" key="1">
    <source>
        <dbReference type="ARBA" id="ARBA00001947"/>
    </source>
</evidence>
<evidence type="ECO:0000313" key="5">
    <source>
        <dbReference type="EMBL" id="AWB22244.1"/>
    </source>
</evidence>
<proteinExistence type="predicted"/>
<dbReference type="PANTHER" id="PTHR37418:SF2">
    <property type="entry name" value="3-KETO-5-AMINOHEXANOATE CLEAVAGE ENZYME"/>
    <property type="match status" value="1"/>
</dbReference>
<keyword evidence="4" id="KW-0862">Zinc</keyword>
<dbReference type="PANTHER" id="PTHR37418">
    <property type="entry name" value="3-KETO-5-AMINOHEXANOATE CLEAVAGE ENZYME-RELATED"/>
    <property type="match status" value="1"/>
</dbReference>
<dbReference type="KEGG" id="mee:DA075_16035"/>
<dbReference type="Gene3D" id="3.20.20.70">
    <property type="entry name" value="Aldolase class I"/>
    <property type="match status" value="1"/>
</dbReference>
<keyword evidence="2" id="KW-0808">Transferase</keyword>
<dbReference type="InterPro" id="IPR013785">
    <property type="entry name" value="Aldolase_TIM"/>
</dbReference>
<evidence type="ECO:0000256" key="2">
    <source>
        <dbReference type="ARBA" id="ARBA00022679"/>
    </source>
</evidence>
<evidence type="ECO:0000256" key="3">
    <source>
        <dbReference type="ARBA" id="ARBA00022723"/>
    </source>
</evidence>
<dbReference type="RefSeq" id="WP_099954080.1">
    <property type="nucleotide sequence ID" value="NZ_CP028843.1"/>
</dbReference>
<keyword evidence="6" id="KW-1185">Reference proteome</keyword>
<name>A0A2R4WL22_9HYPH</name>
<protein>
    <submittedName>
        <fullName evidence="5">3-keto-5-aminohexanoate cleavage protein</fullName>
    </submittedName>
</protein>
<reference evidence="5 6" key="1">
    <citation type="submission" date="2018-04" db="EMBL/GenBank/DDBJ databases">
        <title>Methylobacterium sp. PR1016A genome.</title>
        <authorList>
            <person name="Park W."/>
        </authorList>
    </citation>
    <scope>NUCLEOTIDE SEQUENCE [LARGE SCALE GENOMIC DNA]</scope>
    <source>
        <strain evidence="5 6">PR1016A</strain>
    </source>
</reference>
<comment type="cofactor">
    <cofactor evidence="1">
        <name>Zn(2+)</name>
        <dbReference type="ChEBI" id="CHEBI:29105"/>
    </cofactor>
</comment>
<dbReference type="Pfam" id="PF05853">
    <property type="entry name" value="BKACE"/>
    <property type="match status" value="1"/>
</dbReference>
<organism evidence="5 6">
    <name type="scientific">Methylobacterium currus</name>
    <dbReference type="NCBI Taxonomy" id="2051553"/>
    <lineage>
        <taxon>Bacteria</taxon>
        <taxon>Pseudomonadati</taxon>
        <taxon>Pseudomonadota</taxon>
        <taxon>Alphaproteobacteria</taxon>
        <taxon>Hyphomicrobiales</taxon>
        <taxon>Methylobacteriaceae</taxon>
        <taxon>Methylobacterium</taxon>
    </lineage>
</organism>
<gene>
    <name evidence="5" type="ORF">DA075_16035</name>
</gene>
<dbReference type="OrthoDB" id="9805277at2"/>
<dbReference type="EMBL" id="CP028843">
    <property type="protein sequence ID" value="AWB22244.1"/>
    <property type="molecule type" value="Genomic_DNA"/>
</dbReference>
<dbReference type="Proteomes" id="UP000244755">
    <property type="component" value="Chromosome 1"/>
</dbReference>
<dbReference type="AlphaFoldDB" id="A0A2R4WL22"/>